<accession>A0ABV2DQE5</accession>
<name>A0ABV2DQE5_9HYPH</name>
<dbReference type="EMBL" id="JBEWSZ010000008">
    <property type="protein sequence ID" value="MET2832184.1"/>
    <property type="molecule type" value="Genomic_DNA"/>
</dbReference>
<evidence type="ECO:0000313" key="2">
    <source>
        <dbReference type="Proteomes" id="UP001548832"/>
    </source>
</evidence>
<sequence>MKDAEPKQRDALVSEVLTKVTTSMRKGDLGMAARLLGSLDRDRVPTATEVTLVSRLSRMIAAALRGPLDEQRLVELIAIAIQLSPTNEVAVDLSRALAQGLRTQVASTIAQGESIPSTFDLLVTTLPLLSSKRVDGELFDAVLFVAQHIPDTSELTQLLCEMAGQWRKVGFDSLSSERIEGLTQIASRHLTSLYPGTTQEENPP</sequence>
<proteinExistence type="predicted"/>
<protein>
    <submittedName>
        <fullName evidence="1">Uncharacterized protein</fullName>
    </submittedName>
</protein>
<evidence type="ECO:0000313" key="1">
    <source>
        <dbReference type="EMBL" id="MET2832184.1"/>
    </source>
</evidence>
<keyword evidence="2" id="KW-1185">Reference proteome</keyword>
<comment type="caution">
    <text evidence="1">The sequence shown here is derived from an EMBL/GenBank/DDBJ whole genome shotgun (WGS) entry which is preliminary data.</text>
</comment>
<gene>
    <name evidence="1" type="ORF">ABVQ20_35085</name>
</gene>
<reference evidence="1 2" key="1">
    <citation type="submission" date="2024-06" db="EMBL/GenBank/DDBJ databases">
        <authorList>
            <person name="Kim D.-U."/>
        </authorList>
    </citation>
    <scope>NUCLEOTIDE SEQUENCE [LARGE SCALE GENOMIC DNA]</scope>
    <source>
        <strain evidence="1 2">KACC15460</strain>
    </source>
</reference>
<dbReference type="Proteomes" id="UP001548832">
    <property type="component" value="Unassembled WGS sequence"/>
</dbReference>
<dbReference type="RefSeq" id="WP_354464411.1">
    <property type="nucleotide sequence ID" value="NZ_JBEWSZ010000008.1"/>
</dbReference>
<organism evidence="1 2">
    <name type="scientific">Mesorhizobium shangrilense</name>
    <dbReference type="NCBI Taxonomy" id="460060"/>
    <lineage>
        <taxon>Bacteria</taxon>
        <taxon>Pseudomonadati</taxon>
        <taxon>Pseudomonadota</taxon>
        <taxon>Alphaproteobacteria</taxon>
        <taxon>Hyphomicrobiales</taxon>
        <taxon>Phyllobacteriaceae</taxon>
        <taxon>Mesorhizobium</taxon>
    </lineage>
</organism>